<protein>
    <recommendedName>
        <fullName evidence="13">ATP synthase subunit b</fullName>
    </recommendedName>
    <alternativeName>
        <fullName evidence="13">ATP synthase F(0) sector subunit b</fullName>
    </alternativeName>
    <alternativeName>
        <fullName evidence="13">ATPase subunit I</fullName>
    </alternativeName>
    <alternativeName>
        <fullName evidence="13">F-type ATPase subunit b</fullName>
        <shortName evidence="13">F-ATPase subunit b</shortName>
    </alternativeName>
</protein>
<dbReference type="InterPro" id="IPR002146">
    <property type="entry name" value="ATP_synth_b/b'su_bac/chlpt"/>
</dbReference>
<gene>
    <name evidence="13" type="primary">atpF</name>
    <name evidence="15" type="ORF">B0X71_14990</name>
</gene>
<keyword evidence="5 13" id="KW-0812">Transmembrane</keyword>
<dbReference type="AlphaFoldDB" id="A0A1Q2L1M7"/>
<accession>A0A1Q2L1M7</accession>
<evidence type="ECO:0000313" key="16">
    <source>
        <dbReference type="Proteomes" id="UP000188184"/>
    </source>
</evidence>
<comment type="function">
    <text evidence="13">Component of the F(0) channel, it forms part of the peripheral stalk, linking F(1) to F(0).</text>
</comment>
<sequence>MFFDHLVFGAVEVEAEHHEFLNVGDILATLAIFLVLMWLLKKFAWGPLMGIMQEREELIASEIESAEASRAESQKYLEEQRSMLKEARNEALDIVESAKRQGEASREEILASARAEANRIKDNAVLEISNERDKALAAVRDEVVALSMLAASRVLGKELTEEENRKLIDETIAKAGEIQ</sequence>
<dbReference type="HAMAP" id="MF_01398">
    <property type="entry name" value="ATP_synth_b_bprime"/>
    <property type="match status" value="1"/>
</dbReference>
<dbReference type="OrthoDB" id="282095at2"/>
<evidence type="ECO:0000256" key="6">
    <source>
        <dbReference type="ARBA" id="ARBA00022781"/>
    </source>
</evidence>
<name>A0A1Q2L1M7_9BACL</name>
<dbReference type="RefSeq" id="WP_077590165.1">
    <property type="nucleotide sequence ID" value="NZ_CP019640.1"/>
</dbReference>
<dbReference type="KEGG" id="pmar:B0X71_14990"/>
<evidence type="ECO:0000256" key="2">
    <source>
        <dbReference type="ARBA" id="ARBA00022448"/>
    </source>
</evidence>
<reference evidence="15 16" key="1">
    <citation type="submission" date="2017-02" db="EMBL/GenBank/DDBJ databases">
        <title>The complete genomic sequence of a novel cold adapted crude oil-degrading bacterium Planococcus qaidamina Y42.</title>
        <authorList>
            <person name="Yang R."/>
        </authorList>
    </citation>
    <scope>NUCLEOTIDE SEQUENCE [LARGE SCALE GENOMIC DNA]</scope>
    <source>
        <strain evidence="15 16">Y42</strain>
    </source>
</reference>
<evidence type="ECO:0000256" key="12">
    <source>
        <dbReference type="ARBA" id="ARBA00037847"/>
    </source>
</evidence>
<dbReference type="PANTHER" id="PTHR33445">
    <property type="entry name" value="ATP SYNTHASE SUBUNIT B', CHLOROPLASTIC"/>
    <property type="match status" value="1"/>
</dbReference>
<evidence type="ECO:0000256" key="11">
    <source>
        <dbReference type="ARBA" id="ARBA00025198"/>
    </source>
</evidence>
<evidence type="ECO:0000256" key="7">
    <source>
        <dbReference type="ARBA" id="ARBA00022989"/>
    </source>
</evidence>
<dbReference type="GO" id="GO:0005886">
    <property type="term" value="C:plasma membrane"/>
    <property type="evidence" value="ECO:0007669"/>
    <property type="project" value="UniProtKB-SubCell"/>
</dbReference>
<evidence type="ECO:0000256" key="14">
    <source>
        <dbReference type="RuleBase" id="RU003848"/>
    </source>
</evidence>
<proteinExistence type="inferred from homology"/>
<dbReference type="GO" id="GO:0046933">
    <property type="term" value="F:proton-transporting ATP synthase activity, rotational mechanism"/>
    <property type="evidence" value="ECO:0007669"/>
    <property type="project" value="UniProtKB-UniRule"/>
</dbReference>
<dbReference type="NCBIfam" id="TIGR01144">
    <property type="entry name" value="ATP_synt_b"/>
    <property type="match status" value="1"/>
</dbReference>
<feature type="transmembrane region" description="Helical" evidence="13">
    <location>
        <begin position="20"/>
        <end position="40"/>
    </location>
</feature>
<keyword evidence="7 13" id="KW-1133">Transmembrane helix</keyword>
<keyword evidence="9 13" id="KW-0472">Membrane</keyword>
<evidence type="ECO:0000256" key="5">
    <source>
        <dbReference type="ARBA" id="ARBA00022692"/>
    </source>
</evidence>
<dbReference type="GO" id="GO:0045259">
    <property type="term" value="C:proton-transporting ATP synthase complex"/>
    <property type="evidence" value="ECO:0007669"/>
    <property type="project" value="UniProtKB-KW"/>
</dbReference>
<dbReference type="InterPro" id="IPR028987">
    <property type="entry name" value="ATP_synth_B-like_membr_sf"/>
</dbReference>
<dbReference type="PANTHER" id="PTHR33445:SF1">
    <property type="entry name" value="ATP SYNTHASE SUBUNIT B"/>
    <property type="match status" value="1"/>
</dbReference>
<dbReference type="GO" id="GO:0012505">
    <property type="term" value="C:endomembrane system"/>
    <property type="evidence" value="ECO:0007669"/>
    <property type="project" value="UniProtKB-SubCell"/>
</dbReference>
<evidence type="ECO:0000256" key="10">
    <source>
        <dbReference type="ARBA" id="ARBA00023310"/>
    </source>
</evidence>
<comment type="subunit">
    <text evidence="13">F-type ATPases have 2 components, F(1) - the catalytic core - and F(0) - the membrane proton channel. F(1) has five subunits: alpha(3), beta(3), gamma(1), delta(1), epsilon(1). F(0) has three main subunits: a(1), b(2) and c(10-14). The alpha and beta chains form an alternating ring which encloses part of the gamma chain. F(1) is attached to F(0) by a central stalk formed by the gamma and epsilon chains, while a peripheral stalk is formed by the delta and b chains.</text>
</comment>
<comment type="similarity">
    <text evidence="1 13 14">Belongs to the ATPase B chain family.</text>
</comment>
<evidence type="ECO:0000256" key="8">
    <source>
        <dbReference type="ARBA" id="ARBA00023065"/>
    </source>
</evidence>
<dbReference type="EMBL" id="CP019640">
    <property type="protein sequence ID" value="AQQ54274.1"/>
    <property type="molecule type" value="Genomic_DNA"/>
</dbReference>
<dbReference type="CDD" id="cd06503">
    <property type="entry name" value="ATP-synt_Fo_b"/>
    <property type="match status" value="1"/>
</dbReference>
<dbReference type="InterPro" id="IPR005864">
    <property type="entry name" value="ATP_synth_F0_bsu_bac"/>
</dbReference>
<evidence type="ECO:0000256" key="3">
    <source>
        <dbReference type="ARBA" id="ARBA00022475"/>
    </source>
</evidence>
<comment type="function">
    <text evidence="11 13">F(1)F(0) ATP synthase produces ATP from ADP in the presence of a proton or sodium gradient. F-type ATPases consist of two structural domains, F(1) containing the extramembraneous catalytic core and F(0) containing the membrane proton channel, linked together by a central stalk and a peripheral stalk. During catalysis, ATP synthesis in the catalytic domain of F(1) is coupled via a rotary mechanism of the central stalk subunits to proton translocation.</text>
</comment>
<keyword evidence="6 13" id="KW-0375">Hydrogen ion transport</keyword>
<dbReference type="Gene3D" id="1.20.5.620">
    <property type="entry name" value="F1F0 ATP synthase subunit B, membrane domain"/>
    <property type="match status" value="1"/>
</dbReference>
<dbReference type="InterPro" id="IPR050059">
    <property type="entry name" value="ATP_synthase_B_chain"/>
</dbReference>
<evidence type="ECO:0000313" key="15">
    <source>
        <dbReference type="EMBL" id="AQQ54274.1"/>
    </source>
</evidence>
<dbReference type="SUPFAM" id="SSF81573">
    <property type="entry name" value="F1F0 ATP synthase subunit B, membrane domain"/>
    <property type="match status" value="1"/>
</dbReference>
<dbReference type="Pfam" id="PF00430">
    <property type="entry name" value="ATP-synt_B"/>
    <property type="match status" value="1"/>
</dbReference>
<evidence type="ECO:0000256" key="4">
    <source>
        <dbReference type="ARBA" id="ARBA00022547"/>
    </source>
</evidence>
<keyword evidence="16" id="KW-1185">Reference proteome</keyword>
<organism evidence="15 16">
    <name type="scientific">Planococcus lenghuensis</name>
    <dbReference type="NCBI Taxonomy" id="2213202"/>
    <lineage>
        <taxon>Bacteria</taxon>
        <taxon>Bacillati</taxon>
        <taxon>Bacillota</taxon>
        <taxon>Bacilli</taxon>
        <taxon>Bacillales</taxon>
        <taxon>Caryophanaceae</taxon>
        <taxon>Planococcus</taxon>
    </lineage>
</organism>
<comment type="subcellular location">
    <subcellularLocation>
        <location evidence="13">Cell membrane</location>
        <topology evidence="13">Single-pass membrane protein</topology>
    </subcellularLocation>
    <subcellularLocation>
        <location evidence="12">Endomembrane system</location>
        <topology evidence="12">Single-pass membrane protein</topology>
    </subcellularLocation>
</comment>
<evidence type="ECO:0000256" key="13">
    <source>
        <dbReference type="HAMAP-Rule" id="MF_01398"/>
    </source>
</evidence>
<evidence type="ECO:0000256" key="1">
    <source>
        <dbReference type="ARBA" id="ARBA00005513"/>
    </source>
</evidence>
<keyword evidence="8 13" id="KW-0406">Ion transport</keyword>
<keyword evidence="10 13" id="KW-0066">ATP synthesis</keyword>
<keyword evidence="4 13" id="KW-0138">CF(0)</keyword>
<evidence type="ECO:0000256" key="9">
    <source>
        <dbReference type="ARBA" id="ARBA00023136"/>
    </source>
</evidence>
<keyword evidence="2 13" id="KW-0813">Transport</keyword>
<keyword evidence="3 13" id="KW-1003">Cell membrane</keyword>
<dbReference type="Proteomes" id="UP000188184">
    <property type="component" value="Chromosome"/>
</dbReference>
<dbReference type="GO" id="GO:0046961">
    <property type="term" value="F:proton-transporting ATPase activity, rotational mechanism"/>
    <property type="evidence" value="ECO:0007669"/>
    <property type="project" value="TreeGrafter"/>
</dbReference>